<dbReference type="InterPro" id="IPR040079">
    <property type="entry name" value="Glutathione_S-Trfase"/>
</dbReference>
<dbReference type="eggNOG" id="KOG0406">
    <property type="taxonomic scope" value="Eukaryota"/>
</dbReference>
<organism evidence="3 4">
    <name type="scientific">Sporisorium reilianum (strain SRZ2)</name>
    <name type="common">Maize head smut fungus</name>
    <dbReference type="NCBI Taxonomy" id="999809"/>
    <lineage>
        <taxon>Eukaryota</taxon>
        <taxon>Fungi</taxon>
        <taxon>Dikarya</taxon>
        <taxon>Basidiomycota</taxon>
        <taxon>Ustilaginomycotina</taxon>
        <taxon>Ustilaginomycetes</taxon>
        <taxon>Ustilaginales</taxon>
        <taxon>Ustilaginaceae</taxon>
        <taxon>Sporisorium</taxon>
    </lineage>
</organism>
<dbReference type="EMBL" id="FQ311452">
    <property type="protein sequence ID" value="CBQ72099.1"/>
    <property type="molecule type" value="Genomic_DNA"/>
</dbReference>
<evidence type="ECO:0000259" key="1">
    <source>
        <dbReference type="PROSITE" id="PS50404"/>
    </source>
</evidence>
<dbReference type="PANTHER" id="PTHR43968">
    <property type="match status" value="1"/>
</dbReference>
<dbReference type="InterPro" id="IPR036282">
    <property type="entry name" value="Glutathione-S-Trfase_C_sf"/>
</dbReference>
<dbReference type="SFLD" id="SFLDS00019">
    <property type="entry name" value="Glutathione_Transferase_(cytos"/>
    <property type="match status" value="1"/>
</dbReference>
<dbReference type="GO" id="GO:0016740">
    <property type="term" value="F:transferase activity"/>
    <property type="evidence" value="ECO:0007669"/>
    <property type="project" value="UniProtKB-KW"/>
</dbReference>
<keyword evidence="4" id="KW-1185">Reference proteome</keyword>
<dbReference type="CDD" id="cd00570">
    <property type="entry name" value="GST_N_family"/>
    <property type="match status" value="1"/>
</dbReference>
<dbReference type="Pfam" id="PF13409">
    <property type="entry name" value="GST_N_2"/>
    <property type="match status" value="1"/>
</dbReference>
<dbReference type="SUPFAM" id="SSF47616">
    <property type="entry name" value="GST C-terminal domain-like"/>
    <property type="match status" value="1"/>
</dbReference>
<feature type="domain" description="GST C-terminal" evidence="2">
    <location>
        <begin position="121"/>
        <end position="265"/>
    </location>
</feature>
<dbReference type="Gene3D" id="3.40.30.10">
    <property type="entry name" value="Glutaredoxin"/>
    <property type="match status" value="1"/>
</dbReference>
<evidence type="ECO:0000259" key="2">
    <source>
        <dbReference type="PROSITE" id="PS50405"/>
    </source>
</evidence>
<evidence type="ECO:0000313" key="3">
    <source>
        <dbReference type="EMBL" id="CBQ72099.1"/>
    </source>
</evidence>
<protein>
    <submittedName>
        <fullName evidence="3">Related to glutathione-S-transferase</fullName>
    </submittedName>
</protein>
<dbReference type="AlphaFoldDB" id="E6ZXZ2"/>
<dbReference type="Proteomes" id="UP000008867">
    <property type="component" value="Chromosome 3"/>
</dbReference>
<dbReference type="OrthoDB" id="4951845at2759"/>
<evidence type="ECO:0000313" key="4">
    <source>
        <dbReference type="Proteomes" id="UP000008867"/>
    </source>
</evidence>
<dbReference type="VEuPathDB" id="FungiDB:sr10584"/>
<reference evidence="3 4" key="1">
    <citation type="journal article" date="2010" name="Science">
        <title>Pathogenicity determinants in smut fungi revealed by genome comparison.</title>
        <authorList>
            <person name="Schirawski J."/>
            <person name="Mannhaupt G."/>
            <person name="Muench K."/>
            <person name="Brefort T."/>
            <person name="Schipper K."/>
            <person name="Doehlemann G."/>
            <person name="Di Stasio M."/>
            <person name="Roessel N."/>
            <person name="Mendoza-Mendoza A."/>
            <person name="Pester D."/>
            <person name="Mueller O."/>
            <person name="Winterberg B."/>
            <person name="Meyer E."/>
            <person name="Ghareeb H."/>
            <person name="Wollenberg T."/>
            <person name="Muensterkoetter M."/>
            <person name="Wong P."/>
            <person name="Walter M."/>
            <person name="Stukenbrock E."/>
            <person name="Gueldener U."/>
            <person name="Kahmann R."/>
        </authorList>
    </citation>
    <scope>NUCLEOTIDE SEQUENCE [LARGE SCALE GENOMIC DNA]</scope>
    <source>
        <strain evidence="4">SRZ2</strain>
    </source>
</reference>
<keyword evidence="3" id="KW-0808">Transferase</keyword>
<dbReference type="SUPFAM" id="SSF52833">
    <property type="entry name" value="Thioredoxin-like"/>
    <property type="match status" value="1"/>
</dbReference>
<dbReference type="PANTHER" id="PTHR43968:SF6">
    <property type="entry name" value="GLUTATHIONE S-TRANSFERASE OMEGA"/>
    <property type="match status" value="1"/>
</dbReference>
<dbReference type="HOGENOM" id="CLU_011226_9_1_1"/>
<dbReference type="GO" id="GO:0005737">
    <property type="term" value="C:cytoplasm"/>
    <property type="evidence" value="ECO:0007669"/>
    <property type="project" value="TreeGrafter"/>
</dbReference>
<dbReference type="PROSITE" id="PS50404">
    <property type="entry name" value="GST_NTER"/>
    <property type="match status" value="1"/>
</dbReference>
<dbReference type="SFLD" id="SFLDG00358">
    <property type="entry name" value="Main_(cytGST)"/>
    <property type="match status" value="1"/>
</dbReference>
<dbReference type="PROSITE" id="PS50405">
    <property type="entry name" value="GST_CTER"/>
    <property type="match status" value="1"/>
</dbReference>
<sequence length="277" mass="31183">MSKPAPGHKDAVYHTECTGQALETVKAHSSPSEQTLFGACFCPFVHRVWIALEYLEAPYQYREVDPYKKPADLLELNPKGLVPALKLVNGKGLAESTVILEYIDEKYGGKSGRSLLPPLSNPYERALYRLAVDKTNRNLIPSFYRYLQAQEVEAQLEGAKEFTAHLSDFVRTMSTSPTSAGFWDGQSLSIVDCTVAPWLYRATNVLRHFRGFDPQQLLEADVFERWSKWTQAVFGLDAFKATTSTDELYLDSYVRYAQNRPMTSQVADAINKGRGLP</sequence>
<proteinExistence type="predicted"/>
<accession>E6ZXZ2</accession>
<name>E6ZXZ2_SPORE</name>
<dbReference type="InterPro" id="IPR036249">
    <property type="entry name" value="Thioredoxin-like_sf"/>
</dbReference>
<dbReference type="Pfam" id="PF13410">
    <property type="entry name" value="GST_C_2"/>
    <property type="match status" value="1"/>
</dbReference>
<gene>
    <name evidence="3" type="ORF">sr10584</name>
</gene>
<dbReference type="InterPro" id="IPR010987">
    <property type="entry name" value="Glutathione-S-Trfase_C-like"/>
</dbReference>
<dbReference type="InterPro" id="IPR050983">
    <property type="entry name" value="GST_Omega/HSP26"/>
</dbReference>
<feature type="domain" description="GST N-terminal" evidence="1">
    <location>
        <begin position="32"/>
        <end position="111"/>
    </location>
</feature>
<dbReference type="InterPro" id="IPR004045">
    <property type="entry name" value="Glutathione_S-Trfase_N"/>
</dbReference>
<dbReference type="Gene3D" id="1.20.1050.10">
    <property type="match status" value="1"/>
</dbReference>